<dbReference type="AlphaFoldDB" id="W1V4Q2"/>
<organism evidence="1 2">
    <name type="scientific">Actinomyces urogenitalis DORA_12</name>
    <dbReference type="NCBI Taxonomy" id="1403939"/>
    <lineage>
        <taxon>Bacteria</taxon>
        <taxon>Bacillati</taxon>
        <taxon>Actinomycetota</taxon>
        <taxon>Actinomycetes</taxon>
        <taxon>Actinomycetales</taxon>
        <taxon>Actinomycetaceae</taxon>
        <taxon>Actinomyces</taxon>
    </lineage>
</organism>
<dbReference type="Proteomes" id="UP000018852">
    <property type="component" value="Unassembled WGS sequence"/>
</dbReference>
<dbReference type="EMBL" id="AZLV01001146">
    <property type="protein sequence ID" value="ETJ00983.1"/>
    <property type="molecule type" value="Genomic_DNA"/>
</dbReference>
<comment type="caution">
    <text evidence="1">The sequence shown here is derived from an EMBL/GenBank/DDBJ whole genome shotgun (WGS) entry which is preliminary data.</text>
</comment>
<reference evidence="1 2" key="1">
    <citation type="submission" date="2013-12" db="EMBL/GenBank/DDBJ databases">
        <title>A Varibaculum cambriense genome reconstructed from a premature infant gut community with otherwise low bacterial novelty that shifts toward anaerobic metabolism during the third week of life.</title>
        <authorList>
            <person name="Brown C.T."/>
            <person name="Sharon I."/>
            <person name="Thomas B.C."/>
            <person name="Castelle C.J."/>
            <person name="Morowitz M.J."/>
            <person name="Banfield J.F."/>
        </authorList>
    </citation>
    <scope>NUCLEOTIDE SEQUENCE [LARGE SCALE GENOMIC DNA]</scope>
    <source>
        <strain evidence="2">DORA_12</strain>
    </source>
</reference>
<evidence type="ECO:0000313" key="1">
    <source>
        <dbReference type="EMBL" id="ETJ00983.1"/>
    </source>
</evidence>
<gene>
    <name evidence="1" type="ORF">Q605_AUC01146G0001</name>
</gene>
<evidence type="ECO:0000313" key="2">
    <source>
        <dbReference type="Proteomes" id="UP000018852"/>
    </source>
</evidence>
<name>W1V4Q2_9ACTO</name>
<sequence>DSTGYRTFGVVFIPGFGWCGGRNWGFELVGLNCEVGQDVLVEGRFLPVTARESRVLSCSCCVRVHEYSFLPYLQCENDASWLHQRGAAAVALSGL</sequence>
<proteinExistence type="predicted"/>
<accession>W1V4Q2</accession>
<feature type="non-terminal residue" evidence="1">
    <location>
        <position position="1"/>
    </location>
</feature>
<protein>
    <submittedName>
        <fullName evidence="1">Uncharacterized protein</fullName>
    </submittedName>
</protein>